<evidence type="ECO:0000256" key="2">
    <source>
        <dbReference type="ARBA" id="ARBA00023015"/>
    </source>
</evidence>
<dbReference type="InterPro" id="IPR005119">
    <property type="entry name" value="LysR_subst-bd"/>
</dbReference>
<proteinExistence type="inferred from homology"/>
<keyword evidence="3" id="KW-0238">DNA-binding</keyword>
<protein>
    <submittedName>
        <fullName evidence="6">LysR family transcriptional regulator</fullName>
    </submittedName>
</protein>
<evidence type="ECO:0000256" key="4">
    <source>
        <dbReference type="ARBA" id="ARBA00023163"/>
    </source>
</evidence>
<comment type="similarity">
    <text evidence="1">Belongs to the LysR transcriptional regulatory family.</text>
</comment>
<dbReference type="InterPro" id="IPR000847">
    <property type="entry name" value="LysR_HTH_N"/>
</dbReference>
<dbReference type="Proteomes" id="UP000192722">
    <property type="component" value="Unassembled WGS sequence"/>
</dbReference>
<gene>
    <name evidence="6" type="ORF">BS639_09040</name>
</gene>
<dbReference type="SUPFAM" id="SSF46785">
    <property type="entry name" value="Winged helix' DNA-binding domain"/>
    <property type="match status" value="1"/>
</dbReference>
<reference evidence="6 7" key="1">
    <citation type="journal article" date="2017" name="Int. J. Syst. Evol. Microbiol.">
        <title>Rouxiella badensis sp. nov. and Rouxiella silvae sp. nov. isolated from peat bog soil in Germany and emendation of the genus description.</title>
        <authorList>
            <person name="Le Fleche-Mateos A."/>
            <person name="Kugler J.H."/>
            <person name="Hansen S.H."/>
            <person name="Syldatk C."/>
            <person name="Hausmann R."/>
            <person name="Lomprez F."/>
            <person name="Vandenbogaert M."/>
            <person name="Manuguerra J.C."/>
            <person name="Grimont P.A."/>
        </authorList>
    </citation>
    <scope>NUCLEOTIDE SEQUENCE [LARGE SCALE GENOMIC DNA]</scope>
    <source>
        <strain evidence="6 7">213</strain>
    </source>
</reference>
<accession>A0ABX3U2A9</accession>
<evidence type="ECO:0000313" key="7">
    <source>
        <dbReference type="Proteomes" id="UP000192722"/>
    </source>
</evidence>
<comment type="caution">
    <text evidence="6">The sequence shown here is derived from an EMBL/GenBank/DDBJ whole genome shotgun (WGS) entry which is preliminary data.</text>
</comment>
<dbReference type="Pfam" id="PF00126">
    <property type="entry name" value="HTH_1"/>
    <property type="match status" value="1"/>
</dbReference>
<sequence>MDRLTSMAVFTKAAELGSFAAVATAMDISPQMVAKHVAYLENRLGTSLLNRTTRRQSLTAVGSSYYERCKIILSETDSAEALVRDMRTEPKGVLRVSAPVTFGSSKLAPFVTRYLEQYPEVQVELVLTDRRVDPLKEGFEVMLRIGDVGDSNLVAAALKPYRIIACAAPAYLKTHGIPTTPAHLTEHECLAYMYGAPSTFSHWQFTRDRKTENIQIKGRLRSNDWPSLLGAAIQGKGITLGPEYLLSDAIKTGSLIQVLPDYEGQTRSMYILYPAGRSLTAKVRSFVNAVITEFGYESVDKS</sequence>
<dbReference type="InterPro" id="IPR036388">
    <property type="entry name" value="WH-like_DNA-bd_sf"/>
</dbReference>
<keyword evidence="2" id="KW-0805">Transcription regulation</keyword>
<name>A0ABX3U2A9_9GAMM</name>
<feature type="domain" description="HTH lysR-type" evidence="5">
    <location>
        <begin position="1"/>
        <end position="59"/>
    </location>
</feature>
<dbReference type="EMBL" id="MRWD01000017">
    <property type="protein sequence ID" value="ORJ21600.1"/>
    <property type="molecule type" value="Genomic_DNA"/>
</dbReference>
<dbReference type="Gene3D" id="3.40.190.290">
    <property type="match status" value="1"/>
</dbReference>
<evidence type="ECO:0000313" key="6">
    <source>
        <dbReference type="EMBL" id="ORJ21600.1"/>
    </source>
</evidence>
<dbReference type="Pfam" id="PF03466">
    <property type="entry name" value="LysR_substrate"/>
    <property type="match status" value="1"/>
</dbReference>
<dbReference type="RefSeq" id="WP_084982906.1">
    <property type="nucleotide sequence ID" value="NZ_CBCSCF010000002.1"/>
</dbReference>
<organism evidence="6 7">
    <name type="scientific">Rouxiella silvae</name>
    <dbReference type="NCBI Taxonomy" id="1646373"/>
    <lineage>
        <taxon>Bacteria</taxon>
        <taxon>Pseudomonadati</taxon>
        <taxon>Pseudomonadota</taxon>
        <taxon>Gammaproteobacteria</taxon>
        <taxon>Enterobacterales</taxon>
        <taxon>Yersiniaceae</taxon>
        <taxon>Rouxiella</taxon>
    </lineage>
</organism>
<dbReference type="SUPFAM" id="SSF53850">
    <property type="entry name" value="Periplasmic binding protein-like II"/>
    <property type="match status" value="1"/>
</dbReference>
<keyword evidence="4" id="KW-0804">Transcription</keyword>
<dbReference type="Gene3D" id="1.10.10.10">
    <property type="entry name" value="Winged helix-like DNA-binding domain superfamily/Winged helix DNA-binding domain"/>
    <property type="match status" value="1"/>
</dbReference>
<dbReference type="InterPro" id="IPR036390">
    <property type="entry name" value="WH_DNA-bd_sf"/>
</dbReference>
<keyword evidence="7" id="KW-1185">Reference proteome</keyword>
<dbReference type="InterPro" id="IPR058163">
    <property type="entry name" value="LysR-type_TF_proteobact-type"/>
</dbReference>
<evidence type="ECO:0000256" key="1">
    <source>
        <dbReference type="ARBA" id="ARBA00009437"/>
    </source>
</evidence>
<dbReference type="PROSITE" id="PS50931">
    <property type="entry name" value="HTH_LYSR"/>
    <property type="match status" value="1"/>
</dbReference>
<dbReference type="PANTHER" id="PTHR30537">
    <property type="entry name" value="HTH-TYPE TRANSCRIPTIONAL REGULATOR"/>
    <property type="match status" value="1"/>
</dbReference>
<evidence type="ECO:0000256" key="3">
    <source>
        <dbReference type="ARBA" id="ARBA00023125"/>
    </source>
</evidence>
<dbReference type="PANTHER" id="PTHR30537:SF5">
    <property type="entry name" value="HTH-TYPE TRANSCRIPTIONAL ACTIVATOR TTDR-RELATED"/>
    <property type="match status" value="1"/>
</dbReference>
<evidence type="ECO:0000259" key="5">
    <source>
        <dbReference type="PROSITE" id="PS50931"/>
    </source>
</evidence>